<dbReference type="PROSITE" id="PS01054">
    <property type="entry name" value="TRANSALDOLASE_1"/>
    <property type="match status" value="1"/>
</dbReference>
<evidence type="ECO:0000256" key="3">
    <source>
        <dbReference type="ARBA" id="ARBA00004857"/>
    </source>
</evidence>
<dbReference type="HAMAP" id="MF_00493">
    <property type="entry name" value="Transaldolase_2"/>
    <property type="match status" value="1"/>
</dbReference>
<comment type="catalytic activity">
    <reaction evidence="10 11">
        <text>D-sedoheptulose 7-phosphate + D-glyceraldehyde 3-phosphate = D-erythrose 4-phosphate + beta-D-fructose 6-phosphate</text>
        <dbReference type="Rhea" id="RHEA:17053"/>
        <dbReference type="ChEBI" id="CHEBI:16897"/>
        <dbReference type="ChEBI" id="CHEBI:57483"/>
        <dbReference type="ChEBI" id="CHEBI:57634"/>
        <dbReference type="ChEBI" id="CHEBI:59776"/>
        <dbReference type="EC" id="2.2.1.2"/>
    </reaction>
</comment>
<keyword evidence="7 11" id="KW-0808">Transferase</keyword>
<dbReference type="STRING" id="1660073.CSUIS_0242"/>
<dbReference type="NCBIfam" id="NF003026">
    <property type="entry name" value="PRK03903.1"/>
    <property type="match status" value="1"/>
</dbReference>
<evidence type="ECO:0000256" key="2">
    <source>
        <dbReference type="ARBA" id="ARBA00004496"/>
    </source>
</evidence>
<dbReference type="GO" id="GO:0006098">
    <property type="term" value="P:pentose-phosphate shunt"/>
    <property type="evidence" value="ECO:0007669"/>
    <property type="project" value="UniProtKB-UniRule"/>
</dbReference>
<dbReference type="GO" id="GO:0004801">
    <property type="term" value="F:transaldolase activity"/>
    <property type="evidence" value="ECO:0007669"/>
    <property type="project" value="UniProtKB-UniRule"/>
</dbReference>
<dbReference type="RefSeq" id="WP_086296782.1">
    <property type="nucleotide sequence ID" value="NZ_CP018789.1"/>
</dbReference>
<dbReference type="GO" id="GO:0005975">
    <property type="term" value="P:carbohydrate metabolic process"/>
    <property type="evidence" value="ECO:0007669"/>
    <property type="project" value="InterPro"/>
</dbReference>
<dbReference type="Pfam" id="PF00923">
    <property type="entry name" value="TAL_FSA"/>
    <property type="match status" value="1"/>
</dbReference>
<comment type="similarity">
    <text evidence="4 11">Belongs to the transaldolase family. Type 2 subfamily.</text>
</comment>
<dbReference type="Gene3D" id="3.20.20.70">
    <property type="entry name" value="Aldolase class I"/>
    <property type="match status" value="1"/>
</dbReference>
<dbReference type="GO" id="GO:0005737">
    <property type="term" value="C:cytoplasm"/>
    <property type="evidence" value="ECO:0007669"/>
    <property type="project" value="UniProtKB-SubCell"/>
</dbReference>
<reference evidence="13" key="1">
    <citation type="journal article" date="2017" name="Genome Biol. Evol.">
        <title>Comparative Genomic Analysis Identifies a Campylobacter Clade Deficient in Selenium Metabolism.</title>
        <authorList>
            <person name="Miller W.G."/>
            <person name="Yee E."/>
            <person name="Lopes B.S."/>
            <person name="Chapman M.H."/>
            <person name="Huynh S."/>
            <person name="Bono J.L."/>
            <person name="Parker C.T."/>
            <person name="Strachan N.J.C."/>
            <person name="Forbes K.J."/>
        </authorList>
    </citation>
    <scope>NUCLEOTIDE SEQUENCE [LARGE SCALE GENOMIC DNA]</scope>
    <source>
        <strain evidence="13">RM6137</strain>
    </source>
</reference>
<comment type="pathway">
    <text evidence="3 11">Carbohydrate degradation; pentose phosphate pathway; D-glyceraldehyde 3-phosphate and beta-D-fructose 6-phosphate from D-ribose 5-phosphate and D-xylulose 5-phosphate (non-oxidative stage): step 2/3.</text>
</comment>
<keyword evidence="6 11" id="KW-0963">Cytoplasm</keyword>
<accession>A0A1X9SV02</accession>
<evidence type="ECO:0000256" key="5">
    <source>
        <dbReference type="ARBA" id="ARBA00013151"/>
    </source>
</evidence>
<dbReference type="EMBL" id="CP018789">
    <property type="protein sequence ID" value="ARR00087.1"/>
    <property type="molecule type" value="Genomic_DNA"/>
</dbReference>
<evidence type="ECO:0000256" key="9">
    <source>
        <dbReference type="ARBA" id="ARBA00023270"/>
    </source>
</evidence>
<dbReference type="NCBIfam" id="TIGR00876">
    <property type="entry name" value="tal_mycobact"/>
    <property type="match status" value="1"/>
</dbReference>
<evidence type="ECO:0000256" key="11">
    <source>
        <dbReference type="HAMAP-Rule" id="MF_00493"/>
    </source>
</evidence>
<protein>
    <recommendedName>
        <fullName evidence="5 11">Transaldolase</fullName>
        <ecNumber evidence="5 11">2.2.1.2</ecNumber>
    </recommendedName>
</protein>
<dbReference type="AlphaFoldDB" id="A0A1X9SV02"/>
<name>A0A1X9SV02_9BACT</name>
<evidence type="ECO:0000256" key="4">
    <source>
        <dbReference type="ARBA" id="ARBA00008426"/>
    </source>
</evidence>
<comment type="subcellular location">
    <subcellularLocation>
        <location evidence="2 11">Cytoplasm</location>
    </subcellularLocation>
</comment>
<dbReference type="Proteomes" id="UP000194260">
    <property type="component" value="Chromosome"/>
</dbReference>
<evidence type="ECO:0000313" key="13">
    <source>
        <dbReference type="Proteomes" id="UP000194260"/>
    </source>
</evidence>
<dbReference type="EC" id="2.2.1.2" evidence="5 11"/>
<dbReference type="InterPro" id="IPR001585">
    <property type="entry name" value="TAL/FSA"/>
</dbReference>
<organism evidence="12 13">
    <name type="scientific">Campylobacter porcelli</name>
    <dbReference type="NCBI Taxonomy" id="1660073"/>
    <lineage>
        <taxon>Bacteria</taxon>
        <taxon>Pseudomonadati</taxon>
        <taxon>Campylobacterota</taxon>
        <taxon>Epsilonproteobacteria</taxon>
        <taxon>Campylobacterales</taxon>
        <taxon>Campylobacteraceae</taxon>
        <taxon>Campylobacter</taxon>
    </lineage>
</organism>
<evidence type="ECO:0000256" key="10">
    <source>
        <dbReference type="ARBA" id="ARBA00048810"/>
    </source>
</evidence>
<evidence type="ECO:0000256" key="1">
    <source>
        <dbReference type="ARBA" id="ARBA00003518"/>
    </source>
</evidence>
<evidence type="ECO:0000313" key="12">
    <source>
        <dbReference type="EMBL" id="ARR00087.1"/>
    </source>
</evidence>
<keyword evidence="8 11" id="KW-0570">Pentose shunt</keyword>
<dbReference type="UniPathway" id="UPA00115">
    <property type="reaction ID" value="UER00414"/>
</dbReference>
<dbReference type="InterPro" id="IPR013785">
    <property type="entry name" value="Aldolase_TIM"/>
</dbReference>
<evidence type="ECO:0000256" key="6">
    <source>
        <dbReference type="ARBA" id="ARBA00022490"/>
    </source>
</evidence>
<evidence type="ECO:0000256" key="7">
    <source>
        <dbReference type="ARBA" id="ARBA00022679"/>
    </source>
</evidence>
<feature type="active site" description="Schiff-base intermediate with substrate" evidence="11">
    <location>
        <position position="127"/>
    </location>
</feature>
<gene>
    <name evidence="11 12" type="primary">tal</name>
    <name evidence="12" type="ORF">CSUIS_0242</name>
</gene>
<dbReference type="InterPro" id="IPR004732">
    <property type="entry name" value="Transaldolase_2"/>
</dbReference>
<dbReference type="SUPFAM" id="SSF51569">
    <property type="entry name" value="Aldolase"/>
    <property type="match status" value="1"/>
</dbReference>
<dbReference type="PANTHER" id="PTHR10683:SF31">
    <property type="entry name" value="TRANSALDOLASE"/>
    <property type="match status" value="1"/>
</dbReference>
<dbReference type="PIRSF" id="PIRSF036915">
    <property type="entry name" value="Trnald_Bac_Plnt"/>
    <property type="match status" value="1"/>
</dbReference>
<evidence type="ECO:0000256" key="8">
    <source>
        <dbReference type="ARBA" id="ARBA00023126"/>
    </source>
</evidence>
<dbReference type="InterPro" id="IPR018225">
    <property type="entry name" value="Transaldolase_AS"/>
</dbReference>
<keyword evidence="9 11" id="KW-0704">Schiff base</keyword>
<comment type="function">
    <text evidence="1 11">Transaldolase is important for the balance of metabolites in the pentose-phosphate pathway.</text>
</comment>
<proteinExistence type="inferred from homology"/>
<dbReference type="KEGG" id="camy:CSUIS_0242"/>
<dbReference type="PANTHER" id="PTHR10683">
    <property type="entry name" value="TRANSALDOLASE"/>
    <property type="match status" value="1"/>
</dbReference>
<sequence length="326" mass="36437">MKEINFSLWCDFLERDFINSNFTQLIQNSVINGVTSNPSIFKNAICSSKAYSELKDKFRKKDPKKLYEILATNDIKMAATKLLGNYARGDDGFVSIEIDPNLILTSDIVEEGKRLYNTIKMPNVMIKIPAISSGFEAMSELMKKGINVNATLIFSNSQAKECLEAFKEGTKKYSKRFPQTTLPQGVISVFVSRFDRLLDEKLEDRAKFGIYNATSIYNQIQNANQSNVRTLFASTGVKDGSLPADYYIKELLYPNSINTAPLDTIKAFIASGDFRAKALPSDDEISKFMANAKVLGIDYNRVCSELLDDGLEAFVTAFDEILASLS</sequence>